<comment type="caution">
    <text evidence="3">The sequence shown here is derived from an EMBL/GenBank/DDBJ whole genome shotgun (WGS) entry which is preliminary data.</text>
</comment>
<sequence length="429" mass="47860">MRATARGKQLALVALLELALGAVFLDRLIAGLSLAAFLLLAFDLSSLFLRERKLLGRLPRGGPERVRVEAVAGQERRIPVELPAAPRSARVYADKDWCRLEEGGRVLAVRPPYFGRYKVRIVAVVTSLGKCFEKEVELPVEVEVVVLPRALRMLATALEALGEVGEVEEGGRRRRAARGGTEYEGLREYTLGDKPKRIDWRATARRIRPVVREYTHSEGGLTLLVNEDTAGPQTSDFTASAILTTALLALKLSAPVYLATVSRGMMTVYGEVNPRTLLIYAVKKSVELLNVSVELLEYTSPQPSEKLLSTLRALEASELLAPLRKRFLEVRSLVEKTPPEATLLYIGTLTSNTLLVADLVHEAHKKRARVVIVTHPKPWEDLQAQDERELARKTQAKMLSFLNRYSKVYFSPQRLEQELAPLLLRSKTP</sequence>
<dbReference type="PANTHER" id="PTHR33608:SF6">
    <property type="entry name" value="BLL2464 PROTEIN"/>
    <property type="match status" value="1"/>
</dbReference>
<keyword evidence="1" id="KW-0472">Membrane</keyword>
<organism evidence="3">
    <name type="scientific">Thermofilum pendens</name>
    <dbReference type="NCBI Taxonomy" id="2269"/>
    <lineage>
        <taxon>Archaea</taxon>
        <taxon>Thermoproteota</taxon>
        <taxon>Thermoprotei</taxon>
        <taxon>Thermofilales</taxon>
        <taxon>Thermofilaceae</taxon>
        <taxon>Thermofilum</taxon>
    </lineage>
</organism>
<evidence type="ECO:0000256" key="1">
    <source>
        <dbReference type="SAM" id="Phobius"/>
    </source>
</evidence>
<evidence type="ECO:0000313" key="3">
    <source>
        <dbReference type="EMBL" id="HHP04547.1"/>
    </source>
</evidence>
<feature type="transmembrane region" description="Helical" evidence="1">
    <location>
        <begin position="31"/>
        <end position="49"/>
    </location>
</feature>
<protein>
    <submittedName>
        <fullName evidence="3">DUF58 domain-containing protein</fullName>
    </submittedName>
</protein>
<proteinExistence type="predicted"/>
<dbReference type="Pfam" id="PF01882">
    <property type="entry name" value="DUF58"/>
    <property type="match status" value="1"/>
</dbReference>
<dbReference type="AlphaFoldDB" id="A0A7J3X606"/>
<feature type="domain" description="DUF58" evidence="2">
    <location>
        <begin position="186"/>
        <end position="230"/>
    </location>
</feature>
<dbReference type="PANTHER" id="PTHR33608">
    <property type="entry name" value="BLL2464 PROTEIN"/>
    <property type="match status" value="1"/>
</dbReference>
<keyword evidence="1" id="KW-0812">Transmembrane</keyword>
<dbReference type="EMBL" id="DRZM01000076">
    <property type="protein sequence ID" value="HHP04547.1"/>
    <property type="molecule type" value="Genomic_DNA"/>
</dbReference>
<dbReference type="InterPro" id="IPR002881">
    <property type="entry name" value="DUF58"/>
</dbReference>
<accession>A0A7J3X606</accession>
<reference evidence="3" key="1">
    <citation type="journal article" date="2020" name="mSystems">
        <title>Genome- and Community-Level Interaction Insights into Carbon Utilization and Element Cycling Functions of Hydrothermarchaeota in Hydrothermal Sediment.</title>
        <authorList>
            <person name="Zhou Z."/>
            <person name="Liu Y."/>
            <person name="Xu W."/>
            <person name="Pan J."/>
            <person name="Luo Z.H."/>
            <person name="Li M."/>
        </authorList>
    </citation>
    <scope>NUCLEOTIDE SEQUENCE [LARGE SCALE GENOMIC DNA]</scope>
    <source>
        <strain evidence="3">SpSt-1125</strain>
    </source>
</reference>
<evidence type="ECO:0000259" key="2">
    <source>
        <dbReference type="Pfam" id="PF01882"/>
    </source>
</evidence>
<name>A0A7J3X606_THEPE</name>
<keyword evidence="1" id="KW-1133">Transmembrane helix</keyword>
<gene>
    <name evidence="3" type="ORF">ENM88_02185</name>
</gene>